<dbReference type="PROSITE" id="PS50089">
    <property type="entry name" value="ZF_RING_2"/>
    <property type="match status" value="1"/>
</dbReference>
<name>A0A6V7PGJ9_ANACO</name>
<feature type="domain" description="RING-type" evidence="4">
    <location>
        <begin position="400"/>
        <end position="445"/>
    </location>
</feature>
<keyword evidence="3" id="KW-0472">Membrane</keyword>
<evidence type="ECO:0000259" key="4">
    <source>
        <dbReference type="PROSITE" id="PS50089"/>
    </source>
</evidence>
<dbReference type="AlphaFoldDB" id="A0A6V7PGJ9"/>
<feature type="compositionally biased region" description="Polar residues" evidence="2">
    <location>
        <begin position="34"/>
        <end position="49"/>
    </location>
</feature>
<keyword evidence="1" id="KW-0862">Zinc</keyword>
<reference evidence="5" key="1">
    <citation type="submission" date="2020-07" db="EMBL/GenBank/DDBJ databases">
        <authorList>
            <person name="Lin J."/>
        </authorList>
    </citation>
    <scope>NUCLEOTIDE SEQUENCE</scope>
</reference>
<feature type="region of interest" description="Disordered" evidence="2">
    <location>
        <begin position="34"/>
        <end position="56"/>
    </location>
</feature>
<dbReference type="InterPro" id="IPR001841">
    <property type="entry name" value="Znf_RING"/>
</dbReference>
<feature type="compositionally biased region" description="Gly residues" evidence="2">
    <location>
        <begin position="378"/>
        <end position="390"/>
    </location>
</feature>
<dbReference type="GO" id="GO:0008270">
    <property type="term" value="F:zinc ion binding"/>
    <property type="evidence" value="ECO:0007669"/>
    <property type="project" value="UniProtKB-KW"/>
</dbReference>
<dbReference type="PANTHER" id="PTHR46798">
    <property type="entry name" value="OS09G0511500 PROTEIN"/>
    <property type="match status" value="1"/>
</dbReference>
<keyword evidence="1" id="KW-0479">Metal-binding</keyword>
<keyword evidence="3" id="KW-1133">Transmembrane helix</keyword>
<dbReference type="CDD" id="cd16448">
    <property type="entry name" value="RING-H2"/>
    <property type="match status" value="1"/>
</dbReference>
<evidence type="ECO:0000256" key="1">
    <source>
        <dbReference type="PROSITE-ProRule" id="PRU00175"/>
    </source>
</evidence>
<dbReference type="InterPro" id="IPR044274">
    <property type="entry name" value="RFI2"/>
</dbReference>
<gene>
    <name evidence="5" type="ORF">CB5_LOCUS13168</name>
</gene>
<dbReference type="SMART" id="SM00184">
    <property type="entry name" value="RING"/>
    <property type="match status" value="1"/>
</dbReference>
<proteinExistence type="predicted"/>
<feature type="compositionally biased region" description="Basic residues" evidence="2">
    <location>
        <begin position="82"/>
        <end position="102"/>
    </location>
</feature>
<dbReference type="SUPFAM" id="SSF57850">
    <property type="entry name" value="RING/U-box"/>
    <property type="match status" value="1"/>
</dbReference>
<feature type="region of interest" description="Disordered" evidence="2">
    <location>
        <begin position="293"/>
        <end position="328"/>
    </location>
</feature>
<dbReference type="GO" id="GO:0004842">
    <property type="term" value="F:ubiquitin-protein transferase activity"/>
    <property type="evidence" value="ECO:0007669"/>
    <property type="project" value="InterPro"/>
</dbReference>
<dbReference type="Pfam" id="PF13639">
    <property type="entry name" value="zf-RING_2"/>
    <property type="match status" value="1"/>
</dbReference>
<organism evidence="5">
    <name type="scientific">Ananas comosus var. bracteatus</name>
    <name type="common">red pineapple</name>
    <dbReference type="NCBI Taxonomy" id="296719"/>
    <lineage>
        <taxon>Eukaryota</taxon>
        <taxon>Viridiplantae</taxon>
        <taxon>Streptophyta</taxon>
        <taxon>Embryophyta</taxon>
        <taxon>Tracheophyta</taxon>
        <taxon>Spermatophyta</taxon>
        <taxon>Magnoliopsida</taxon>
        <taxon>Liliopsida</taxon>
        <taxon>Poales</taxon>
        <taxon>Bromeliaceae</taxon>
        <taxon>Bromelioideae</taxon>
        <taxon>Ananas</taxon>
    </lineage>
</organism>
<evidence type="ECO:0000256" key="2">
    <source>
        <dbReference type="SAM" id="MobiDB-lite"/>
    </source>
</evidence>
<feature type="region of interest" description="Disordered" evidence="2">
    <location>
        <begin position="367"/>
        <end position="392"/>
    </location>
</feature>
<feature type="compositionally biased region" description="Pro residues" evidence="2">
    <location>
        <begin position="133"/>
        <end position="157"/>
    </location>
</feature>
<feature type="region of interest" description="Disordered" evidence="2">
    <location>
        <begin position="125"/>
        <end position="160"/>
    </location>
</feature>
<dbReference type="PANTHER" id="PTHR46798:SF3">
    <property type="entry name" value="RING FINGER FAMILY PROTEIN"/>
    <property type="match status" value="1"/>
</dbReference>
<protein>
    <recommendedName>
        <fullName evidence="4">RING-type domain-containing protein</fullName>
    </recommendedName>
</protein>
<accession>A0A6V7PGJ9</accession>
<feature type="region of interest" description="Disordered" evidence="2">
    <location>
        <begin position="73"/>
        <end position="102"/>
    </location>
</feature>
<keyword evidence="3" id="KW-0812">Transmembrane</keyword>
<dbReference type="EMBL" id="LR862130">
    <property type="protein sequence ID" value="CAD1829957.1"/>
    <property type="molecule type" value="Genomic_DNA"/>
</dbReference>
<evidence type="ECO:0000313" key="5">
    <source>
        <dbReference type="EMBL" id="CAD1829957.1"/>
    </source>
</evidence>
<dbReference type="InterPro" id="IPR013083">
    <property type="entry name" value="Znf_RING/FYVE/PHD"/>
</dbReference>
<feature type="transmembrane region" description="Helical" evidence="3">
    <location>
        <begin position="575"/>
        <end position="594"/>
    </location>
</feature>
<dbReference type="Gene3D" id="3.30.40.10">
    <property type="entry name" value="Zinc/RING finger domain, C3HC4 (zinc finger)"/>
    <property type="match status" value="1"/>
</dbReference>
<keyword evidence="1" id="KW-0863">Zinc-finger</keyword>
<sequence>MDHLFRFLRFLCHFRRRRLSADVDAAKVAAMSQPRSGKSLATSSTSQWSLAERHDKKQLKRIGEAVVAQERAHLIGEPRGMHPSRPRRRSPLRRNRLPRALLRRSRLPRASFSFAAATSPAPSFPFAAAASPAPSPSPSPPPPRPPPPSQPPPPPRLLPLRSRRLPYAVAGGGGGVAAHGNPAWAEVGALARRGALNVRCAERTARPGAAADPGEQGEREGGIRIARAGSVVVASVHQPSRRVLGLVDRLLILSRGRAAYCGDPRRLADFLAAFGCPILAGESPAEFALDAVRSSSPARRRRSPSSTPPPLRDAIAASISPGKLVSSRGDERAARRGFWAISSASSSSSSSSSQLDEIDRRVRRVEDLGLRHQNDGVRGSGEGGVEGGGGEEVEKAESSCSICLEAVEFEGGRSTARLQCGHEFHLDCIGSAFNAKGLMQCPNCRKVEKGNWRFANGYRPPPDVNIDEWTNDEDLYDPGYSEIPFPWIHSGRVGQAPPVLESSEWDWESPLPVNFHEHVTTSGATDHPCPYETYILQPSSSSSSTTISSSNSITVLKEMVMHISISGLRCPEQQMYIQVISIIMVWNAFLIHFLEF</sequence>
<evidence type="ECO:0000256" key="3">
    <source>
        <dbReference type="SAM" id="Phobius"/>
    </source>
</evidence>